<sequence length="149" mass="17215">MNNIMVYDINENFIMDVLKINTLCFNPPWSLTTLKSEIENKFSKYIVVKQNDKVIGYAGIWIIIDEAHITSIAVHPEYRCIGAGDILIKKVIDICKLRKIPAITLEVRENNIPAINLYKKYGFSQEGLRKNYYSDNTNAILMWKKDVLS</sequence>
<dbReference type="EC" id="2.3.1.266" evidence="1"/>
<keyword evidence="3" id="KW-0687">Ribonucleoprotein</keyword>
<accession>A0ABT4D347</accession>
<dbReference type="SUPFAM" id="SSF55729">
    <property type="entry name" value="Acyl-CoA N-acyltransferases (Nat)"/>
    <property type="match status" value="1"/>
</dbReference>
<organism evidence="3 4">
    <name type="scientific">Clostridium aestuarii</name>
    <dbReference type="NCBI Taxonomy" id="338193"/>
    <lineage>
        <taxon>Bacteria</taxon>
        <taxon>Bacillati</taxon>
        <taxon>Bacillota</taxon>
        <taxon>Clostridia</taxon>
        <taxon>Eubacteriales</taxon>
        <taxon>Clostridiaceae</taxon>
        <taxon>Clostridium</taxon>
    </lineage>
</organism>
<dbReference type="PANTHER" id="PTHR47542:SF2">
    <property type="entry name" value="ACYL-COA N-ACYLTRANSFERASES (NAT) SUPERFAMILY PROTEIN"/>
    <property type="match status" value="1"/>
</dbReference>
<comment type="caution">
    <text evidence="3">The sequence shown here is derived from an EMBL/GenBank/DDBJ whole genome shotgun (WGS) entry which is preliminary data.</text>
</comment>
<dbReference type="InterPro" id="IPR000182">
    <property type="entry name" value="GNAT_dom"/>
</dbReference>
<dbReference type="InterPro" id="IPR006464">
    <property type="entry name" value="AcTrfase_RimI/Ard1"/>
</dbReference>
<dbReference type="Proteomes" id="UP001078443">
    <property type="component" value="Unassembled WGS sequence"/>
</dbReference>
<gene>
    <name evidence="3" type="primary">rimI</name>
    <name evidence="3" type="ORF">OW763_15095</name>
</gene>
<dbReference type="InterPro" id="IPR016181">
    <property type="entry name" value="Acyl_CoA_acyltransferase"/>
</dbReference>
<comment type="catalytic activity">
    <reaction evidence="1">
        <text>N-terminal L-alanyl-[ribosomal protein bS18] + acetyl-CoA = N-terminal N(alpha)-acetyl-L-alanyl-[ribosomal protein bS18] + CoA + H(+)</text>
        <dbReference type="Rhea" id="RHEA:43756"/>
        <dbReference type="Rhea" id="RHEA-COMP:10676"/>
        <dbReference type="Rhea" id="RHEA-COMP:10677"/>
        <dbReference type="ChEBI" id="CHEBI:15378"/>
        <dbReference type="ChEBI" id="CHEBI:57287"/>
        <dbReference type="ChEBI" id="CHEBI:57288"/>
        <dbReference type="ChEBI" id="CHEBI:64718"/>
        <dbReference type="ChEBI" id="CHEBI:83683"/>
        <dbReference type="EC" id="2.3.1.266"/>
    </reaction>
</comment>
<keyword evidence="3" id="KW-0012">Acyltransferase</keyword>
<dbReference type="GO" id="GO:0008999">
    <property type="term" value="F:protein-N-terminal-alanine acetyltransferase activity"/>
    <property type="evidence" value="ECO:0007669"/>
    <property type="project" value="UniProtKB-EC"/>
</dbReference>
<comment type="similarity">
    <text evidence="1">Belongs to the acetyltransferase family. RimI subfamily.</text>
</comment>
<evidence type="ECO:0000256" key="1">
    <source>
        <dbReference type="RuleBase" id="RU363094"/>
    </source>
</evidence>
<proteinExistence type="inferred from homology"/>
<dbReference type="Pfam" id="PF00583">
    <property type="entry name" value="Acetyltransf_1"/>
    <property type="match status" value="1"/>
</dbReference>
<comment type="subcellular location">
    <subcellularLocation>
        <location evidence="1">Cytoplasm</location>
    </subcellularLocation>
</comment>
<evidence type="ECO:0000259" key="2">
    <source>
        <dbReference type="PROSITE" id="PS51186"/>
    </source>
</evidence>
<dbReference type="EMBL" id="JAPQER010000008">
    <property type="protein sequence ID" value="MCY6485656.1"/>
    <property type="molecule type" value="Genomic_DNA"/>
</dbReference>
<keyword evidence="1" id="KW-0963">Cytoplasm</keyword>
<keyword evidence="3" id="KW-0808">Transferase</keyword>
<dbReference type="RefSeq" id="WP_268042178.1">
    <property type="nucleotide sequence ID" value="NZ_JAPQER010000008.1"/>
</dbReference>
<evidence type="ECO:0000313" key="4">
    <source>
        <dbReference type="Proteomes" id="UP001078443"/>
    </source>
</evidence>
<dbReference type="NCBIfam" id="TIGR01575">
    <property type="entry name" value="rimI"/>
    <property type="match status" value="1"/>
</dbReference>
<name>A0ABT4D347_9CLOT</name>
<evidence type="ECO:0000313" key="3">
    <source>
        <dbReference type="EMBL" id="MCY6485656.1"/>
    </source>
</evidence>
<keyword evidence="3" id="KW-0689">Ribosomal protein</keyword>
<dbReference type="PANTHER" id="PTHR47542">
    <property type="entry name" value="ACYL-COA N-ACYLTRANSFERASES (NAT) SUPERFAMILY PROTEIN"/>
    <property type="match status" value="1"/>
</dbReference>
<comment type="function">
    <text evidence="1">Acetylates the N-terminal alanine of ribosomal protein bS18.</text>
</comment>
<keyword evidence="4" id="KW-1185">Reference proteome</keyword>
<reference evidence="3" key="1">
    <citation type="submission" date="2022-12" db="EMBL/GenBank/DDBJ databases">
        <authorList>
            <person name="Wang J."/>
        </authorList>
    </citation>
    <scope>NUCLEOTIDE SEQUENCE</scope>
    <source>
        <strain evidence="3">HY-45-18</strain>
    </source>
</reference>
<dbReference type="Gene3D" id="3.40.630.30">
    <property type="match status" value="1"/>
</dbReference>
<protein>
    <recommendedName>
        <fullName evidence="1">[Ribosomal protein bS18]-alanine N-acetyltransferase</fullName>
        <ecNumber evidence="1">2.3.1.266</ecNumber>
    </recommendedName>
</protein>
<dbReference type="GO" id="GO:0005840">
    <property type="term" value="C:ribosome"/>
    <property type="evidence" value="ECO:0007669"/>
    <property type="project" value="UniProtKB-KW"/>
</dbReference>
<feature type="domain" description="N-acetyltransferase" evidence="2">
    <location>
        <begin position="4"/>
        <end position="147"/>
    </location>
</feature>
<dbReference type="PROSITE" id="PS51186">
    <property type="entry name" value="GNAT"/>
    <property type="match status" value="1"/>
</dbReference>
<dbReference type="CDD" id="cd04301">
    <property type="entry name" value="NAT_SF"/>
    <property type="match status" value="1"/>
</dbReference>